<feature type="transmembrane region" description="Helical" evidence="7">
    <location>
        <begin position="190"/>
        <end position="209"/>
    </location>
</feature>
<feature type="compositionally biased region" description="Low complexity" evidence="6">
    <location>
        <begin position="15"/>
        <end position="32"/>
    </location>
</feature>
<feature type="transmembrane region" description="Helical" evidence="7">
    <location>
        <begin position="279"/>
        <end position="298"/>
    </location>
</feature>
<evidence type="ECO:0000256" key="3">
    <source>
        <dbReference type="ARBA" id="ARBA00022692"/>
    </source>
</evidence>
<feature type="transmembrane region" description="Helical" evidence="7">
    <location>
        <begin position="441"/>
        <end position="462"/>
    </location>
</feature>
<dbReference type="PANTHER" id="PTHR12995">
    <property type="entry name" value="FI21814P1"/>
    <property type="match status" value="1"/>
</dbReference>
<dbReference type="PANTHER" id="PTHR12995:SF4">
    <property type="entry name" value="FI21814P1"/>
    <property type="match status" value="1"/>
</dbReference>
<comment type="similarity">
    <text evidence="2">Belongs to the TMEM39 family.</text>
</comment>
<gene>
    <name evidence="8" type="ORF">PENTCL1PPCAC_22941</name>
</gene>
<evidence type="ECO:0000256" key="5">
    <source>
        <dbReference type="ARBA" id="ARBA00023136"/>
    </source>
</evidence>
<keyword evidence="3 7" id="KW-0812">Transmembrane</keyword>
<reference evidence="8" key="1">
    <citation type="submission" date="2023-10" db="EMBL/GenBank/DDBJ databases">
        <title>Genome assembly of Pristionchus species.</title>
        <authorList>
            <person name="Yoshida K."/>
            <person name="Sommer R.J."/>
        </authorList>
    </citation>
    <scope>NUCLEOTIDE SEQUENCE</scope>
    <source>
        <strain evidence="8">RS0144</strain>
    </source>
</reference>
<dbReference type="EMBL" id="BTSX01000005">
    <property type="protein sequence ID" value="GMT00767.1"/>
    <property type="molecule type" value="Genomic_DNA"/>
</dbReference>
<evidence type="ECO:0000256" key="2">
    <source>
        <dbReference type="ARBA" id="ARBA00010737"/>
    </source>
</evidence>
<feature type="region of interest" description="Disordered" evidence="6">
    <location>
        <begin position="1"/>
        <end position="40"/>
    </location>
</feature>
<protein>
    <recommendedName>
        <fullName evidence="10">G protein-coupled receptor</fullName>
    </recommendedName>
</protein>
<keyword evidence="9" id="KW-1185">Reference proteome</keyword>
<evidence type="ECO:0000256" key="4">
    <source>
        <dbReference type="ARBA" id="ARBA00022989"/>
    </source>
</evidence>
<dbReference type="Pfam" id="PF10271">
    <property type="entry name" value="Tmp39"/>
    <property type="match status" value="1"/>
</dbReference>
<evidence type="ECO:0000256" key="7">
    <source>
        <dbReference type="SAM" id="Phobius"/>
    </source>
</evidence>
<feature type="transmembrane region" description="Helical" evidence="7">
    <location>
        <begin position="154"/>
        <end position="178"/>
    </location>
</feature>
<comment type="subcellular location">
    <subcellularLocation>
        <location evidence="1">Membrane</location>
        <topology evidence="1">Multi-pass membrane protein</topology>
    </subcellularLocation>
</comment>
<feature type="transmembrane region" description="Helical" evidence="7">
    <location>
        <begin position="468"/>
        <end position="485"/>
    </location>
</feature>
<evidence type="ECO:0000313" key="9">
    <source>
        <dbReference type="Proteomes" id="UP001432027"/>
    </source>
</evidence>
<keyword evidence="5 7" id="KW-0472">Membrane</keyword>
<dbReference type="GO" id="GO:0016020">
    <property type="term" value="C:membrane"/>
    <property type="evidence" value="ECO:0007669"/>
    <property type="project" value="UniProtKB-SubCell"/>
</dbReference>
<sequence>MAPIQRKGRWNQPKNGGSNQQSSSTSSLGSTSYKGESVSLSSGQGEEYPCGVVLSVHPIWPDLGSNQGELFFECTLFLYSVLALFLQYLNLYKSLWWLPKSFWHYSMKLHNINPYFLSCVGLLLGLRVTKCFWSTISYIFHNVGEGKSNKWRQALSLIQYGVVKVPMTTMILTSFFFSFTRIVREFPPSAVIYFFFPPFAYFILFFHEIQQRLRKVWKKTKSVMRKEASPSEIVDVVLEEDAGWIDLDSVAHMCSGVASQVRQEIDILTLDFFLRIKRCIFAGISTAFLSIFLPLAFLPYKTSVGLPHRVLINEMWQIQMAVVVFCTAFTHYVTYLFPLHYLDLMYRSAMHLGRWEAEESSSVATITSSLSKKIPVVVHTIPHPAIMWSPHAAPYAEGTIVEMEGGKRFKAVPTSNKLRTVSAQPENIYHALFSFWCSNPLALINILCLSEFVLIFIQFWLLVLTLEWQHILTLVFLMFANYLLLGKLFKDRVILQRVYDPSKEDLALIQQVQMESLKRKDSNADSR</sequence>
<dbReference type="AlphaFoldDB" id="A0AAV5U2N9"/>
<evidence type="ECO:0000256" key="1">
    <source>
        <dbReference type="ARBA" id="ARBA00004141"/>
    </source>
</evidence>
<proteinExistence type="inferred from homology"/>
<name>A0AAV5U2N9_9BILA</name>
<evidence type="ECO:0000256" key="6">
    <source>
        <dbReference type="SAM" id="MobiDB-lite"/>
    </source>
</evidence>
<evidence type="ECO:0000313" key="8">
    <source>
        <dbReference type="EMBL" id="GMT00767.1"/>
    </source>
</evidence>
<organism evidence="8 9">
    <name type="scientific">Pristionchus entomophagus</name>
    <dbReference type="NCBI Taxonomy" id="358040"/>
    <lineage>
        <taxon>Eukaryota</taxon>
        <taxon>Metazoa</taxon>
        <taxon>Ecdysozoa</taxon>
        <taxon>Nematoda</taxon>
        <taxon>Chromadorea</taxon>
        <taxon>Rhabditida</taxon>
        <taxon>Rhabditina</taxon>
        <taxon>Diplogasteromorpha</taxon>
        <taxon>Diplogasteroidea</taxon>
        <taxon>Neodiplogasteridae</taxon>
        <taxon>Pristionchus</taxon>
    </lineage>
</organism>
<accession>A0AAV5U2N9</accession>
<dbReference type="Proteomes" id="UP001432027">
    <property type="component" value="Unassembled WGS sequence"/>
</dbReference>
<feature type="transmembrane region" description="Helical" evidence="7">
    <location>
        <begin position="70"/>
        <end position="92"/>
    </location>
</feature>
<keyword evidence="4 7" id="KW-1133">Transmembrane helix</keyword>
<feature type="transmembrane region" description="Helical" evidence="7">
    <location>
        <begin position="318"/>
        <end position="342"/>
    </location>
</feature>
<feature type="transmembrane region" description="Helical" evidence="7">
    <location>
        <begin position="112"/>
        <end position="133"/>
    </location>
</feature>
<dbReference type="InterPro" id="IPR019397">
    <property type="entry name" value="Uncharacterised_TMEM39"/>
</dbReference>
<evidence type="ECO:0008006" key="10">
    <source>
        <dbReference type="Google" id="ProtNLM"/>
    </source>
</evidence>
<comment type="caution">
    <text evidence="8">The sequence shown here is derived from an EMBL/GenBank/DDBJ whole genome shotgun (WGS) entry which is preliminary data.</text>
</comment>